<dbReference type="RefSeq" id="WP_090699841.1">
    <property type="nucleotide sequence ID" value="NZ_FOSP01000014.1"/>
</dbReference>
<dbReference type="OrthoDB" id="6446140at2"/>
<gene>
    <name evidence="1" type="ORF">SAMN05216302_101456</name>
</gene>
<keyword evidence="2" id="KW-1185">Reference proteome</keyword>
<evidence type="ECO:0000313" key="2">
    <source>
        <dbReference type="Proteomes" id="UP000199533"/>
    </source>
</evidence>
<proteinExistence type="predicted"/>
<name>A0A1I4C1P5_9PROT</name>
<protein>
    <recommendedName>
        <fullName evidence="3">Helix-turn-helix domain-containing protein</fullName>
    </recommendedName>
</protein>
<dbReference type="EMBL" id="FOSP01000014">
    <property type="protein sequence ID" value="SFK75018.1"/>
    <property type="molecule type" value="Genomic_DNA"/>
</dbReference>
<evidence type="ECO:0008006" key="3">
    <source>
        <dbReference type="Google" id="ProtNLM"/>
    </source>
</evidence>
<organism evidence="1 2">
    <name type="scientific">Nitrosomonas aestuarii</name>
    <dbReference type="NCBI Taxonomy" id="52441"/>
    <lineage>
        <taxon>Bacteria</taxon>
        <taxon>Pseudomonadati</taxon>
        <taxon>Pseudomonadota</taxon>
        <taxon>Betaproteobacteria</taxon>
        <taxon>Nitrosomonadales</taxon>
        <taxon>Nitrosomonadaceae</taxon>
        <taxon>Nitrosomonas</taxon>
    </lineage>
</organism>
<reference evidence="2" key="1">
    <citation type="submission" date="2016-10" db="EMBL/GenBank/DDBJ databases">
        <authorList>
            <person name="Varghese N."/>
            <person name="Submissions S."/>
        </authorList>
    </citation>
    <scope>NUCLEOTIDE SEQUENCE [LARGE SCALE GENOMIC DNA]</scope>
    <source>
        <strain evidence="2">Nm69</strain>
    </source>
</reference>
<sequence>MECLRNYLNKKTTQEQKRFASNCGTTIGYLRTAINMGKELGPELSVRIEFESCGEVTRQMLHPNNFLKKWPELANTENKAVNE</sequence>
<accession>A0A1I4C1P5</accession>
<dbReference type="Proteomes" id="UP000199533">
    <property type="component" value="Unassembled WGS sequence"/>
</dbReference>
<dbReference type="STRING" id="52441.SAMN05216302_101456"/>
<dbReference type="AlphaFoldDB" id="A0A1I4C1P5"/>
<evidence type="ECO:0000313" key="1">
    <source>
        <dbReference type="EMBL" id="SFK75018.1"/>
    </source>
</evidence>